<dbReference type="Gene3D" id="3.30.565.40">
    <property type="entry name" value="Fervidobacterium nodosum Rt17-B1 like"/>
    <property type="match status" value="1"/>
</dbReference>
<reference evidence="3" key="1">
    <citation type="journal article" date="2019" name="Int. J. Syst. Evol. Microbiol.">
        <title>The Global Catalogue of Microorganisms (GCM) 10K type strain sequencing project: providing services to taxonomists for standard genome sequencing and annotation.</title>
        <authorList>
            <consortium name="The Broad Institute Genomics Platform"/>
            <consortium name="The Broad Institute Genome Sequencing Center for Infectious Disease"/>
            <person name="Wu L."/>
            <person name="Ma J."/>
        </authorList>
    </citation>
    <scope>NUCLEOTIDE SEQUENCE [LARGE SCALE GENOMIC DNA]</scope>
    <source>
        <strain evidence="3">CECT 7184</strain>
    </source>
</reference>
<evidence type="ECO:0000313" key="2">
    <source>
        <dbReference type="EMBL" id="MFC5711925.1"/>
    </source>
</evidence>
<organism evidence="2 3">
    <name type="scientific">Thalassorhabdus alkalitolerans</name>
    <dbReference type="NCBI Taxonomy" id="2282697"/>
    <lineage>
        <taxon>Bacteria</taxon>
        <taxon>Bacillati</taxon>
        <taxon>Bacillota</taxon>
        <taxon>Bacilli</taxon>
        <taxon>Bacillales</taxon>
        <taxon>Bacillaceae</taxon>
        <taxon>Thalassorhabdus</taxon>
    </lineage>
</organism>
<keyword evidence="3" id="KW-1185">Reference proteome</keyword>
<gene>
    <name evidence="2" type="ORF">ACFPU1_03965</name>
</gene>
<dbReference type="Pfam" id="PF11738">
    <property type="entry name" value="DUF3298"/>
    <property type="match status" value="1"/>
</dbReference>
<evidence type="ECO:0000313" key="3">
    <source>
        <dbReference type="Proteomes" id="UP001596142"/>
    </source>
</evidence>
<comment type="caution">
    <text evidence="2">The sequence shown here is derived from an EMBL/GenBank/DDBJ whole genome shotgun (WGS) entry which is preliminary data.</text>
</comment>
<dbReference type="EMBL" id="JBHSOZ010000003">
    <property type="protein sequence ID" value="MFC5711925.1"/>
    <property type="molecule type" value="Genomic_DNA"/>
</dbReference>
<dbReference type="RefSeq" id="WP_385938869.1">
    <property type="nucleotide sequence ID" value="NZ_JBHSOZ010000003.1"/>
</dbReference>
<feature type="domain" description="DUF3298" evidence="1">
    <location>
        <begin position="118"/>
        <end position="188"/>
    </location>
</feature>
<dbReference type="InterPro" id="IPR021729">
    <property type="entry name" value="DUF3298"/>
</dbReference>
<dbReference type="Gene3D" id="3.90.640.20">
    <property type="entry name" value="Heat-shock cognate protein, ATPase"/>
    <property type="match status" value="1"/>
</dbReference>
<protein>
    <submittedName>
        <fullName evidence="2">RsiV family protein</fullName>
    </submittedName>
</protein>
<evidence type="ECO:0000259" key="1">
    <source>
        <dbReference type="Pfam" id="PF11738"/>
    </source>
</evidence>
<dbReference type="InterPro" id="IPR037126">
    <property type="entry name" value="PdaC/RsiV-like_sf"/>
</dbReference>
<proteinExistence type="predicted"/>
<accession>A0ABW0YHU9</accession>
<sequence>MNSFPVPPIVVTVSWKFPLSVIYFPQLFGVPSFITQQTINRKITSKVAELLHSFAELGYLHWGKTSVNGYFEIKNLQRNVLSLTLGSEAMMPGMAHPASAFSSLSFDLQTGEEYELRDLFVPGSPYTERLSLLVNEQIEELQIPVFETPVTVSKNQDFYIADKSLVIFFQRYSISPGYAGYPMFPIPIYKLDDIINEEGPLARMRG</sequence>
<name>A0ABW0YHU9_9BACI</name>
<dbReference type="Proteomes" id="UP001596142">
    <property type="component" value="Unassembled WGS sequence"/>
</dbReference>